<evidence type="ECO:0000256" key="2">
    <source>
        <dbReference type="PROSITE-ProRule" id="PRU10007"/>
    </source>
</evidence>
<dbReference type="PROSITE" id="PS00687">
    <property type="entry name" value="ALDEHYDE_DEHYDR_GLU"/>
    <property type="match status" value="1"/>
</dbReference>
<accession>A0ABY7DSA7</accession>
<dbReference type="PANTHER" id="PTHR11699">
    <property type="entry name" value="ALDEHYDE DEHYDROGENASE-RELATED"/>
    <property type="match status" value="1"/>
</dbReference>
<dbReference type="Gene3D" id="3.40.605.10">
    <property type="entry name" value="Aldehyde Dehydrogenase, Chain A, domain 1"/>
    <property type="match status" value="1"/>
</dbReference>
<name>A0ABY7DSA7_MYAAR</name>
<keyword evidence="6" id="KW-1185">Reference proteome</keyword>
<sequence length="438" mass="47683">MSLSKPIVNPAIKFTQIFINNEWVNSVSGKTFPTINPTTGKKICDIQEGDKADVDNAVLAAKAAFKVGSPWRSMDAYDRGRLLNKLADLIERDVVYIADSMGTDMNLVMETIRHYAGWADKLCGKTIPVRGNFFCYTKHEPIGACGQIIPWNFPLLMMAWKIGPALACGNTVVLKPAEQTPLTALYVCSLIKEAGFPSGVVNVVPGYGPTAGAAITSHPDIRKVAFTGSAELGGKSPVIVCKDADLDEVVELAHNAIFFNMGQVCTAGSRTFVHEDVYDEFVKRATARAKSRKVGSPWDDATESGPQVSEEQFDKILELIESGKKEGAKLECGGARLGNEGYFIQPTVFSNVTDNMRIAKEEIFGPVQQIIKFKDIEEVIERANDTTYGLAAACFTKDLDSALAISSRFEAGTVCGEYGLHAYTEVKNVIVKTPYKLP</sequence>
<feature type="active site" evidence="2">
    <location>
        <position position="231"/>
    </location>
</feature>
<evidence type="ECO:0000313" key="5">
    <source>
        <dbReference type="EMBL" id="WAR00285.1"/>
    </source>
</evidence>
<protein>
    <submittedName>
        <fullName evidence="5">AL1A1-like protein</fullName>
    </submittedName>
</protein>
<dbReference type="SUPFAM" id="SSF53720">
    <property type="entry name" value="ALDH-like"/>
    <property type="match status" value="1"/>
</dbReference>
<dbReference type="Pfam" id="PF00171">
    <property type="entry name" value="Aldedh"/>
    <property type="match status" value="1"/>
</dbReference>
<gene>
    <name evidence="5" type="ORF">MAR_024657</name>
</gene>
<dbReference type="InterPro" id="IPR029510">
    <property type="entry name" value="Ald_DH_CS_GLU"/>
</dbReference>
<organism evidence="5 6">
    <name type="scientific">Mya arenaria</name>
    <name type="common">Soft-shell clam</name>
    <dbReference type="NCBI Taxonomy" id="6604"/>
    <lineage>
        <taxon>Eukaryota</taxon>
        <taxon>Metazoa</taxon>
        <taxon>Spiralia</taxon>
        <taxon>Lophotrochozoa</taxon>
        <taxon>Mollusca</taxon>
        <taxon>Bivalvia</taxon>
        <taxon>Autobranchia</taxon>
        <taxon>Heteroconchia</taxon>
        <taxon>Euheterodonta</taxon>
        <taxon>Imparidentia</taxon>
        <taxon>Neoheterodontei</taxon>
        <taxon>Myida</taxon>
        <taxon>Myoidea</taxon>
        <taxon>Myidae</taxon>
        <taxon>Mya</taxon>
    </lineage>
</organism>
<dbReference type="InterPro" id="IPR016162">
    <property type="entry name" value="Ald_DH_N"/>
</dbReference>
<dbReference type="InterPro" id="IPR016163">
    <property type="entry name" value="Ald_DH_C"/>
</dbReference>
<dbReference type="Gene3D" id="3.40.309.10">
    <property type="entry name" value="Aldehyde Dehydrogenase, Chain A, domain 2"/>
    <property type="match status" value="1"/>
</dbReference>
<dbReference type="InterPro" id="IPR016161">
    <property type="entry name" value="Ald_DH/histidinol_DH"/>
</dbReference>
<dbReference type="InterPro" id="IPR015590">
    <property type="entry name" value="Aldehyde_DH_dom"/>
</dbReference>
<dbReference type="Proteomes" id="UP001164746">
    <property type="component" value="Chromosome 3"/>
</dbReference>
<proteinExistence type="inferred from homology"/>
<feature type="domain" description="Aldehyde dehydrogenase" evidence="4">
    <location>
        <begin position="230"/>
        <end position="414"/>
    </location>
</feature>
<keyword evidence="1 3" id="KW-0560">Oxidoreductase</keyword>
<dbReference type="EMBL" id="CP111014">
    <property type="protein sequence ID" value="WAR00285.1"/>
    <property type="molecule type" value="Genomic_DNA"/>
</dbReference>
<dbReference type="PROSITE" id="PS00070">
    <property type="entry name" value="ALDEHYDE_DEHYDR_CYS"/>
    <property type="match status" value="1"/>
</dbReference>
<evidence type="ECO:0000313" key="6">
    <source>
        <dbReference type="Proteomes" id="UP001164746"/>
    </source>
</evidence>
<reference evidence="5" key="1">
    <citation type="submission" date="2022-11" db="EMBL/GenBank/DDBJ databases">
        <title>Centuries of genome instability and evolution in soft-shell clam transmissible cancer (bioRxiv).</title>
        <authorList>
            <person name="Hart S.F.M."/>
            <person name="Yonemitsu M.A."/>
            <person name="Giersch R.M."/>
            <person name="Beal B.F."/>
            <person name="Arriagada G."/>
            <person name="Davis B.W."/>
            <person name="Ostrander E.A."/>
            <person name="Goff S.P."/>
            <person name="Metzger M.J."/>
        </authorList>
    </citation>
    <scope>NUCLEOTIDE SEQUENCE</scope>
    <source>
        <strain evidence="5">MELC-2E11</strain>
        <tissue evidence="5">Siphon/mantle</tissue>
    </source>
</reference>
<evidence type="ECO:0000256" key="3">
    <source>
        <dbReference type="RuleBase" id="RU003345"/>
    </source>
</evidence>
<comment type="similarity">
    <text evidence="3">Belongs to the aldehyde dehydrogenase family.</text>
</comment>
<dbReference type="InterPro" id="IPR016160">
    <property type="entry name" value="Ald_DH_CS_CYS"/>
</dbReference>
<evidence type="ECO:0000259" key="4">
    <source>
        <dbReference type="Pfam" id="PF00171"/>
    </source>
</evidence>
<evidence type="ECO:0000256" key="1">
    <source>
        <dbReference type="ARBA" id="ARBA00023002"/>
    </source>
</evidence>